<evidence type="ECO:0000256" key="2">
    <source>
        <dbReference type="PROSITE-ProRule" id="PRU00708"/>
    </source>
</evidence>
<dbReference type="Proteomes" id="UP001154282">
    <property type="component" value="Unassembled WGS sequence"/>
</dbReference>
<dbReference type="Pfam" id="PF23276">
    <property type="entry name" value="TPR_24"/>
    <property type="match status" value="1"/>
</dbReference>
<keyword evidence="6" id="KW-1185">Reference proteome</keyword>
<keyword evidence="1" id="KW-0677">Repeat</keyword>
<feature type="compositionally biased region" description="Low complexity" evidence="3">
    <location>
        <begin position="190"/>
        <end position="200"/>
    </location>
</feature>
<gene>
    <name evidence="5" type="ORF">LITE_LOCUS1245</name>
</gene>
<evidence type="ECO:0000256" key="1">
    <source>
        <dbReference type="ARBA" id="ARBA00022737"/>
    </source>
</evidence>
<dbReference type="PANTHER" id="PTHR47935">
    <property type="entry name" value="PENTATRICOPEPTIDE REPEAT-CONTAINING PROTEIN MRL1, CHLOROPLASTIC"/>
    <property type="match status" value="1"/>
</dbReference>
<accession>A0AAV0GVE0</accession>
<feature type="compositionally biased region" description="Polar residues" evidence="3">
    <location>
        <begin position="299"/>
        <end position="309"/>
    </location>
</feature>
<dbReference type="PROSITE" id="PS51375">
    <property type="entry name" value="PPR"/>
    <property type="match status" value="6"/>
</dbReference>
<feature type="repeat" description="PPR" evidence="2">
    <location>
        <begin position="474"/>
        <end position="508"/>
    </location>
</feature>
<reference evidence="5" key="1">
    <citation type="submission" date="2022-08" db="EMBL/GenBank/DDBJ databases">
        <authorList>
            <person name="Gutierrez-Valencia J."/>
        </authorList>
    </citation>
    <scope>NUCLEOTIDE SEQUENCE</scope>
</reference>
<protein>
    <recommendedName>
        <fullName evidence="4">Pentatricopeptide repeat-containing protein-mitochondrial domain-containing protein</fullName>
    </recommendedName>
</protein>
<dbReference type="InterPro" id="IPR053303">
    <property type="entry name" value="Chloroplast_PPR"/>
</dbReference>
<dbReference type="EMBL" id="CAMGYJ010000002">
    <property type="protein sequence ID" value="CAI0376949.1"/>
    <property type="molecule type" value="Genomic_DNA"/>
</dbReference>
<comment type="caution">
    <text evidence="5">The sequence shown here is derived from an EMBL/GenBank/DDBJ whole genome shotgun (WGS) entry which is preliminary data.</text>
</comment>
<feature type="region of interest" description="Disordered" evidence="3">
    <location>
        <begin position="97"/>
        <end position="124"/>
    </location>
</feature>
<dbReference type="AlphaFoldDB" id="A0AAV0GVE0"/>
<feature type="repeat" description="PPR" evidence="2">
    <location>
        <begin position="509"/>
        <end position="539"/>
    </location>
</feature>
<dbReference type="InterPro" id="IPR002885">
    <property type="entry name" value="PPR_rpt"/>
</dbReference>
<dbReference type="NCBIfam" id="TIGR00756">
    <property type="entry name" value="PPR"/>
    <property type="match status" value="6"/>
</dbReference>
<name>A0AAV0GVE0_9ROSI</name>
<feature type="compositionally biased region" description="Polar residues" evidence="3">
    <location>
        <begin position="277"/>
        <end position="287"/>
    </location>
</feature>
<feature type="region of interest" description="Disordered" evidence="3">
    <location>
        <begin position="175"/>
        <end position="200"/>
    </location>
</feature>
<feature type="repeat" description="PPR" evidence="2">
    <location>
        <begin position="546"/>
        <end position="580"/>
    </location>
</feature>
<dbReference type="PANTHER" id="PTHR47935:SF1">
    <property type="entry name" value="PENTATRICOPEPTIDE REPEAT-CONTAINING PROTEIN MRL1, CHLOROPLASTIC"/>
    <property type="match status" value="1"/>
</dbReference>
<feature type="repeat" description="PPR" evidence="2">
    <location>
        <begin position="439"/>
        <end position="473"/>
    </location>
</feature>
<feature type="compositionally biased region" description="Basic and acidic residues" evidence="3">
    <location>
        <begin position="103"/>
        <end position="112"/>
    </location>
</feature>
<dbReference type="Pfam" id="PF01535">
    <property type="entry name" value="PPR"/>
    <property type="match status" value="1"/>
</dbReference>
<feature type="domain" description="Pentatricopeptide repeat-containing protein-mitochondrial" evidence="4">
    <location>
        <begin position="446"/>
        <end position="572"/>
    </location>
</feature>
<feature type="region of interest" description="Disordered" evidence="3">
    <location>
        <begin position="1"/>
        <end position="29"/>
    </location>
</feature>
<evidence type="ECO:0000259" key="4">
    <source>
        <dbReference type="Pfam" id="PF23276"/>
    </source>
</evidence>
<evidence type="ECO:0000313" key="5">
    <source>
        <dbReference type="EMBL" id="CAI0376949.1"/>
    </source>
</evidence>
<sequence>MSHVSGSRNLRIGDAQNGVSQAQSEDVMVKEDERISISVTTDRHVQVQEMHYGSGLAETVESPAAVFASSTALDYADSKESASVTAALPLVFDRETSGFVPENPREEGDTSVHKSANGQVQGTHNGSVITEMKESWAADFQASTALNNVAHKDSEAAGDVRSFIFVEETVDSPLEKNGHIPQLKSDSADEVASAESSSISLTRDVESGELADINSYSDSIEESIREGLHTFFQSKESVVKSDAKKVGFKAMYSSSSLQSRTLFSSLKVNSARKGAEVSTQTSCQTPDNVEGDSVEKSTRTGSIKANNKGSGRLKHENRGKPSKLPTPNGFHANENNKPPEQFNAYNYLLKDGRLVECVDFLEDMDSKGFLDMNKVYHAKFFDMCKRQKAVKEAFRFCKLIPNPTLSTFNMLMSVCTSSQDSDGAFQVLRLAEGARLQPDCKLYTTLISTCAKCGKVDAMFEVFHEMVNAGVEPNLHTYGALIDGCARAGQVAKAFGAYGIMRSKNLKPDRVVFNALITACGQSGAVDRAFDVLSEMKAEIQPIDPDHVTVGALIKACANAGQVDRAKEVYNMLDKYKIKGTPEVYTIAINCCSETGDWDFAHRVCEDMLRKGVLPDEAKNWHKALLLYDDMKAFKLKPTVPTMNALITALCDGGELQKAIEMLAEMKSFGLKPNTITYCVLLVASERNDDLEAGLMLLSEAKRDNVTPTLLMYKCVIGLCVRRYEKACILGEPILSNTRQPQIVNQWTTHALRVYREMIIAGEQPTMDVVSQILGCLRLPSDPSVKDRLVENLDVTADDSTRHSSNLCSLVDGYGEYDPRAFSIIEEAASFGIVPCLSYKQSPVMVDAKRMDTRIAEVYIMTVFRGLKHRLAAGAKLPNVTIILPTEQAKIAIPKQEKTINLAGRVAQSVASLLRRLGVSYQGNESYGKIRINGITLRRWFQPKLASPAFTGKPNEFEPNLTGLSFQSRIGKGISHQQRDIRTGNLSLD</sequence>
<proteinExistence type="predicted"/>
<evidence type="ECO:0000313" key="6">
    <source>
        <dbReference type="Proteomes" id="UP001154282"/>
    </source>
</evidence>
<feature type="repeat" description="PPR" evidence="2">
    <location>
        <begin position="639"/>
        <end position="673"/>
    </location>
</feature>
<organism evidence="5 6">
    <name type="scientific">Linum tenue</name>
    <dbReference type="NCBI Taxonomy" id="586396"/>
    <lineage>
        <taxon>Eukaryota</taxon>
        <taxon>Viridiplantae</taxon>
        <taxon>Streptophyta</taxon>
        <taxon>Embryophyta</taxon>
        <taxon>Tracheophyta</taxon>
        <taxon>Spermatophyta</taxon>
        <taxon>Magnoliopsida</taxon>
        <taxon>eudicotyledons</taxon>
        <taxon>Gunneridae</taxon>
        <taxon>Pentapetalae</taxon>
        <taxon>rosids</taxon>
        <taxon>fabids</taxon>
        <taxon>Malpighiales</taxon>
        <taxon>Linaceae</taxon>
        <taxon>Linum</taxon>
    </lineage>
</organism>
<evidence type="ECO:0000256" key="3">
    <source>
        <dbReference type="SAM" id="MobiDB-lite"/>
    </source>
</evidence>
<dbReference type="InterPro" id="IPR057027">
    <property type="entry name" value="TPR_mt"/>
</dbReference>
<feature type="region of interest" description="Disordered" evidence="3">
    <location>
        <begin position="274"/>
        <end position="337"/>
    </location>
</feature>
<dbReference type="Gene3D" id="1.25.40.10">
    <property type="entry name" value="Tetratricopeptide repeat domain"/>
    <property type="match status" value="3"/>
</dbReference>
<feature type="repeat" description="PPR" evidence="2">
    <location>
        <begin position="581"/>
        <end position="615"/>
    </location>
</feature>
<dbReference type="Pfam" id="PF13041">
    <property type="entry name" value="PPR_2"/>
    <property type="match status" value="1"/>
</dbReference>
<dbReference type="FunFam" id="1.25.40.10:FF:002179">
    <property type="entry name" value="Pentatricopeptide repeat-containing protein MRL1, chloroplastic"/>
    <property type="match status" value="1"/>
</dbReference>
<dbReference type="InterPro" id="IPR011990">
    <property type="entry name" value="TPR-like_helical_dom_sf"/>
</dbReference>
<feature type="compositionally biased region" description="Polar residues" evidence="3">
    <location>
        <begin position="113"/>
        <end position="124"/>
    </location>
</feature>